<proteinExistence type="predicted"/>
<dbReference type="Proteomes" id="UP001232750">
    <property type="component" value="Unassembled WGS sequence"/>
</dbReference>
<keyword evidence="3" id="KW-1185">Reference proteome</keyword>
<dbReference type="EMBL" id="JASJEU010000022">
    <property type="protein sequence ID" value="MDJ1651316.1"/>
    <property type="molecule type" value="Genomic_DNA"/>
</dbReference>
<dbReference type="SUPFAM" id="SSF47413">
    <property type="entry name" value="lambda repressor-like DNA-binding domains"/>
    <property type="match status" value="1"/>
</dbReference>
<dbReference type="CDD" id="cd00093">
    <property type="entry name" value="HTH_XRE"/>
    <property type="match status" value="1"/>
</dbReference>
<dbReference type="Gene3D" id="1.10.260.40">
    <property type="entry name" value="lambda repressor-like DNA-binding domains"/>
    <property type="match status" value="1"/>
</dbReference>
<sequence length="345" mass="39773">MNGNKSMKTTYCPLCGKEHQPRKVERDAATTIKDVAVTYRETVFVCEHSDEETNEYETASLTNRNLLAARDAYRERMHLLTSSEIAALRKKYGLTQAELAKVLGWGEVTVTRYETKAIQDEAHDGLLRIIRDNPMELNRFLDRNKKALGEIRFGELKNRIAQVMEEQGNAALRRQAVQSAYLPFHEPSYANGNTSFDERKFTASVNYLASHVEYLYKTRLMKMLWYADSLAYRDHGKAITGAVYRHMPMGALPVAYNELLALDGIEVKEEEQEDGSTRYLISPGNERTWEILNKDERAALDEVISKFKYFSAQNIVEHMHRERAYLETSPGEIISFEYAHHLNWD</sequence>
<comment type="caution">
    <text evidence="2">The sequence shown here is derived from an EMBL/GenBank/DDBJ whole genome shotgun (WGS) entry which is preliminary data.</text>
</comment>
<evidence type="ECO:0000313" key="3">
    <source>
        <dbReference type="Proteomes" id="UP001232750"/>
    </source>
</evidence>
<evidence type="ECO:0000259" key="1">
    <source>
        <dbReference type="PROSITE" id="PS50943"/>
    </source>
</evidence>
<reference evidence="2 3" key="1">
    <citation type="submission" date="2023-05" db="EMBL/GenBank/DDBJ databases">
        <title>Gordonibacter KGMB12511T sp. nov., isolated from faeces of healthy Korean.</title>
        <authorList>
            <person name="Kim H.S."/>
            <person name="Kim J.-S."/>
            <person name="Suh M.K."/>
            <person name="Eom M.K."/>
            <person name="Do H.E."/>
            <person name="Lee J.-S."/>
        </authorList>
    </citation>
    <scope>NUCLEOTIDE SEQUENCE [LARGE SCALE GENOMIC DNA]</scope>
    <source>
        <strain evidence="2 3">KGMB12511</strain>
    </source>
</reference>
<name>A0ABT7DS03_9ACTN</name>
<dbReference type="Pfam" id="PF01381">
    <property type="entry name" value="HTH_3"/>
    <property type="match status" value="1"/>
</dbReference>
<dbReference type="NCBIfam" id="TIGR03830">
    <property type="entry name" value="CxxCG_CxxCG_HTH"/>
    <property type="match status" value="1"/>
</dbReference>
<accession>A0ABT7DS03</accession>
<gene>
    <name evidence="2" type="ORF">QNJ86_10930</name>
</gene>
<protein>
    <submittedName>
        <fullName evidence="2">DUF4065 domain-containing protein</fullName>
    </submittedName>
</protein>
<dbReference type="InterPro" id="IPR022452">
    <property type="entry name" value="MqsA"/>
</dbReference>
<dbReference type="InterPro" id="IPR025272">
    <property type="entry name" value="SocA_Panacea"/>
</dbReference>
<dbReference type="InterPro" id="IPR010982">
    <property type="entry name" value="Lambda_DNA-bd_dom_sf"/>
</dbReference>
<dbReference type="PROSITE" id="PS50943">
    <property type="entry name" value="HTH_CROC1"/>
    <property type="match status" value="1"/>
</dbReference>
<organism evidence="2 3">
    <name type="scientific">Gordonibacter faecis</name>
    <dbReference type="NCBI Taxonomy" id="3047475"/>
    <lineage>
        <taxon>Bacteria</taxon>
        <taxon>Bacillati</taxon>
        <taxon>Actinomycetota</taxon>
        <taxon>Coriobacteriia</taxon>
        <taxon>Eggerthellales</taxon>
        <taxon>Eggerthellaceae</taxon>
        <taxon>Gordonibacter</taxon>
    </lineage>
</organism>
<dbReference type="Pfam" id="PF13274">
    <property type="entry name" value="SocA_Panacea"/>
    <property type="match status" value="1"/>
</dbReference>
<dbReference type="RefSeq" id="WP_283832663.1">
    <property type="nucleotide sequence ID" value="NZ_JASJEU010000022.1"/>
</dbReference>
<feature type="domain" description="HTH cro/C1-type" evidence="1">
    <location>
        <begin position="85"/>
        <end position="115"/>
    </location>
</feature>
<evidence type="ECO:0000313" key="2">
    <source>
        <dbReference type="EMBL" id="MDJ1651316.1"/>
    </source>
</evidence>
<dbReference type="InterPro" id="IPR001387">
    <property type="entry name" value="Cro/C1-type_HTH"/>
</dbReference>